<feature type="transmembrane region" description="Helical" evidence="6">
    <location>
        <begin position="359"/>
        <end position="380"/>
    </location>
</feature>
<feature type="transmembrane region" description="Helical" evidence="6">
    <location>
        <begin position="173"/>
        <end position="194"/>
    </location>
</feature>
<keyword evidence="2" id="KW-0813">Transport</keyword>
<feature type="transmembrane region" description="Helical" evidence="6">
    <location>
        <begin position="20"/>
        <end position="45"/>
    </location>
</feature>
<dbReference type="InterPro" id="IPR020846">
    <property type="entry name" value="MFS_dom"/>
</dbReference>
<evidence type="ECO:0000256" key="5">
    <source>
        <dbReference type="ARBA" id="ARBA00023136"/>
    </source>
</evidence>
<dbReference type="OrthoDB" id="9814001at2"/>
<feature type="transmembrane region" description="Helical" evidence="6">
    <location>
        <begin position="85"/>
        <end position="108"/>
    </location>
</feature>
<keyword evidence="9" id="KW-1185">Reference proteome</keyword>
<proteinExistence type="predicted"/>
<reference evidence="8 9" key="1">
    <citation type="submission" date="2016-09" db="EMBL/GenBank/DDBJ databases">
        <authorList>
            <person name="Capua I."/>
            <person name="De Benedictis P."/>
            <person name="Joannis T."/>
            <person name="Lombin L.H."/>
            <person name="Cattoli G."/>
        </authorList>
    </citation>
    <scope>NUCLEOTIDE SEQUENCE [LARGE SCALE GENOMIC DNA]</scope>
    <source>
        <strain evidence="8 9">GluBS11</strain>
    </source>
</reference>
<evidence type="ECO:0000313" key="9">
    <source>
        <dbReference type="Proteomes" id="UP000199315"/>
    </source>
</evidence>
<dbReference type="GO" id="GO:0022857">
    <property type="term" value="F:transmembrane transporter activity"/>
    <property type="evidence" value="ECO:0007669"/>
    <property type="project" value="InterPro"/>
</dbReference>
<name>A0A1D3TWE7_9FIRM</name>
<feature type="transmembrane region" description="Helical" evidence="6">
    <location>
        <begin position="386"/>
        <end position="407"/>
    </location>
</feature>
<evidence type="ECO:0000256" key="6">
    <source>
        <dbReference type="SAM" id="Phobius"/>
    </source>
</evidence>
<dbReference type="PROSITE" id="PS50850">
    <property type="entry name" value="MFS"/>
    <property type="match status" value="1"/>
</dbReference>
<dbReference type="STRING" id="1619234.SAMN05421730_102230"/>
<comment type="subcellular location">
    <subcellularLocation>
        <location evidence="1">Cell membrane</location>
        <topology evidence="1">Multi-pass membrane protein</topology>
    </subcellularLocation>
</comment>
<gene>
    <name evidence="8" type="ORF">SAMN05421730_102230</name>
</gene>
<dbReference type="InterPro" id="IPR011701">
    <property type="entry name" value="MFS"/>
</dbReference>
<organism evidence="8 9">
    <name type="scientific">Anaerobium acetethylicum</name>
    <dbReference type="NCBI Taxonomy" id="1619234"/>
    <lineage>
        <taxon>Bacteria</taxon>
        <taxon>Bacillati</taxon>
        <taxon>Bacillota</taxon>
        <taxon>Clostridia</taxon>
        <taxon>Lachnospirales</taxon>
        <taxon>Lachnospiraceae</taxon>
        <taxon>Anaerobium</taxon>
    </lineage>
</organism>
<feature type="domain" description="Major facilitator superfamily (MFS) profile" evidence="7">
    <location>
        <begin position="19"/>
        <end position="411"/>
    </location>
</feature>
<evidence type="ECO:0000259" key="7">
    <source>
        <dbReference type="PROSITE" id="PS50850"/>
    </source>
</evidence>
<protein>
    <submittedName>
        <fullName evidence="8">Predicted arabinose efflux permease, MFS family</fullName>
    </submittedName>
</protein>
<dbReference type="InterPro" id="IPR036259">
    <property type="entry name" value="MFS_trans_sf"/>
</dbReference>
<keyword evidence="4 6" id="KW-1133">Transmembrane helix</keyword>
<dbReference type="PANTHER" id="PTHR23531">
    <property type="entry name" value="QUINOLENE RESISTANCE PROTEIN NORA"/>
    <property type="match status" value="1"/>
</dbReference>
<evidence type="ECO:0000256" key="3">
    <source>
        <dbReference type="ARBA" id="ARBA00022692"/>
    </source>
</evidence>
<dbReference type="InterPro" id="IPR052714">
    <property type="entry name" value="MFS_Exporter"/>
</dbReference>
<dbReference type="RefSeq" id="WP_091235585.1">
    <property type="nucleotide sequence ID" value="NZ_FMKA01000022.1"/>
</dbReference>
<dbReference type="Gene3D" id="1.20.1250.20">
    <property type="entry name" value="MFS general substrate transporter like domains"/>
    <property type="match status" value="1"/>
</dbReference>
<sequence length="411" mass="43904">MTNETTMNHTAVEKVWNRYFILLFSICVCSGICMQIFNSIAILYVKSLGGSTAIAGIVVAMATLTSVIGAFFFGRLIDMKGRQQFILWGLIFMVMAVVAFKLLPFLAILPILSLVQGAGNTASMIGMSAAVTDVVPKDRLGEGVGYFGLTQALTTAIGPSLGIALISENRFDSVFYVAATVAGLGIICALFCDYEKKGFGSFQKIQTVKESSEAGEAAESGKEYAGIRKYIEVGALPAFITQFLLFVSCTFNLSYIGFFAKDQGIENVWAFFTMSAIGMLIARLFTSRLVDSVAPLKLLVPGLLIGGSSYIVLIFTPQFNQLIGASGMLYGLSLGIVTPVLNALAIWNSPENRRGAASATYSLSVTMGIGIGGLLLGILIDLIGFQFTLLACVGLVGLSILCSVYFFREKG</sequence>
<feature type="transmembrane region" description="Helical" evidence="6">
    <location>
        <begin position="51"/>
        <end position="73"/>
    </location>
</feature>
<dbReference type="GO" id="GO:0005886">
    <property type="term" value="C:plasma membrane"/>
    <property type="evidence" value="ECO:0007669"/>
    <property type="project" value="UniProtKB-SubCell"/>
</dbReference>
<feature type="transmembrane region" description="Helical" evidence="6">
    <location>
        <begin position="233"/>
        <end position="256"/>
    </location>
</feature>
<feature type="transmembrane region" description="Helical" evidence="6">
    <location>
        <begin position="268"/>
        <end position="286"/>
    </location>
</feature>
<evidence type="ECO:0000256" key="1">
    <source>
        <dbReference type="ARBA" id="ARBA00004651"/>
    </source>
</evidence>
<keyword evidence="5 6" id="KW-0472">Membrane</keyword>
<dbReference type="AlphaFoldDB" id="A0A1D3TWE7"/>
<dbReference type="Pfam" id="PF07690">
    <property type="entry name" value="MFS_1"/>
    <property type="match status" value="1"/>
</dbReference>
<feature type="transmembrane region" description="Helical" evidence="6">
    <location>
        <begin position="328"/>
        <end position="347"/>
    </location>
</feature>
<accession>A0A1D3TWE7</accession>
<dbReference type="PANTHER" id="PTHR23531:SF1">
    <property type="entry name" value="QUINOLENE RESISTANCE PROTEIN NORA"/>
    <property type="match status" value="1"/>
</dbReference>
<evidence type="ECO:0000256" key="2">
    <source>
        <dbReference type="ARBA" id="ARBA00022448"/>
    </source>
</evidence>
<keyword evidence="3 6" id="KW-0812">Transmembrane</keyword>
<evidence type="ECO:0000313" key="8">
    <source>
        <dbReference type="EMBL" id="SCP98552.1"/>
    </source>
</evidence>
<dbReference type="EMBL" id="FMKA01000022">
    <property type="protein sequence ID" value="SCP98552.1"/>
    <property type="molecule type" value="Genomic_DNA"/>
</dbReference>
<dbReference type="SUPFAM" id="SSF103473">
    <property type="entry name" value="MFS general substrate transporter"/>
    <property type="match status" value="1"/>
</dbReference>
<feature type="transmembrane region" description="Helical" evidence="6">
    <location>
        <begin position="144"/>
        <end position="167"/>
    </location>
</feature>
<dbReference type="Proteomes" id="UP000199315">
    <property type="component" value="Unassembled WGS sequence"/>
</dbReference>
<evidence type="ECO:0000256" key="4">
    <source>
        <dbReference type="ARBA" id="ARBA00022989"/>
    </source>
</evidence>